<sequence length="99" mass="11030">MPSLSLNACCGNIGQVRPSSDEGVVAKTLALSGLSREQKRLMMLHEYRLGSNAAKNFRRMNEVWDDGAVEDSAVFDRFNEFKNGNKDLTHKQRAATART</sequence>
<organism evidence="2 3">
    <name type="scientific">Parelaphostrongylus tenuis</name>
    <name type="common">Meningeal worm</name>
    <dbReference type="NCBI Taxonomy" id="148309"/>
    <lineage>
        <taxon>Eukaryota</taxon>
        <taxon>Metazoa</taxon>
        <taxon>Ecdysozoa</taxon>
        <taxon>Nematoda</taxon>
        <taxon>Chromadorea</taxon>
        <taxon>Rhabditida</taxon>
        <taxon>Rhabditina</taxon>
        <taxon>Rhabditomorpha</taxon>
        <taxon>Strongyloidea</taxon>
        <taxon>Metastrongylidae</taxon>
        <taxon>Parelaphostrongylus</taxon>
    </lineage>
</organism>
<proteinExistence type="predicted"/>
<name>A0AAD5MIQ8_PARTN</name>
<protein>
    <recommendedName>
        <fullName evidence="1">Mos1 transposase HTH domain-containing protein</fullName>
    </recommendedName>
</protein>
<feature type="domain" description="Mos1 transposase HTH" evidence="1">
    <location>
        <begin position="40"/>
        <end position="85"/>
    </location>
</feature>
<evidence type="ECO:0000259" key="1">
    <source>
        <dbReference type="Pfam" id="PF17906"/>
    </source>
</evidence>
<dbReference type="Gene3D" id="1.10.10.1450">
    <property type="match status" value="1"/>
</dbReference>
<comment type="caution">
    <text evidence="2">The sequence shown here is derived from an EMBL/GenBank/DDBJ whole genome shotgun (WGS) entry which is preliminary data.</text>
</comment>
<dbReference type="InterPro" id="IPR041426">
    <property type="entry name" value="Mos1_HTH"/>
</dbReference>
<dbReference type="Proteomes" id="UP001196413">
    <property type="component" value="Unassembled WGS sequence"/>
</dbReference>
<reference evidence="2" key="1">
    <citation type="submission" date="2021-06" db="EMBL/GenBank/DDBJ databases">
        <title>Parelaphostrongylus tenuis whole genome reference sequence.</title>
        <authorList>
            <person name="Garwood T.J."/>
            <person name="Larsen P.A."/>
            <person name="Fountain-Jones N.M."/>
            <person name="Garbe J.R."/>
            <person name="Macchietto M.G."/>
            <person name="Kania S.A."/>
            <person name="Gerhold R.W."/>
            <person name="Richards J.E."/>
            <person name="Wolf T.M."/>
        </authorList>
    </citation>
    <scope>NUCLEOTIDE SEQUENCE</scope>
    <source>
        <strain evidence="2">MNPRO001-30</strain>
        <tissue evidence="2">Meninges</tissue>
    </source>
</reference>
<accession>A0AAD5MIQ8</accession>
<dbReference type="Pfam" id="PF17906">
    <property type="entry name" value="HTH_48"/>
    <property type="match status" value="1"/>
</dbReference>
<gene>
    <name evidence="2" type="ORF">KIN20_003736</name>
</gene>
<evidence type="ECO:0000313" key="2">
    <source>
        <dbReference type="EMBL" id="KAJ1348436.1"/>
    </source>
</evidence>
<dbReference type="EMBL" id="JAHQIW010000506">
    <property type="protein sequence ID" value="KAJ1348436.1"/>
    <property type="molecule type" value="Genomic_DNA"/>
</dbReference>
<evidence type="ECO:0000313" key="3">
    <source>
        <dbReference type="Proteomes" id="UP001196413"/>
    </source>
</evidence>
<keyword evidence="3" id="KW-1185">Reference proteome</keyword>
<dbReference type="AlphaFoldDB" id="A0AAD5MIQ8"/>